<dbReference type="PATRIC" id="fig|479117.4.peg.1332"/>
<evidence type="ECO:0000313" key="7">
    <source>
        <dbReference type="EMBL" id="PKY71282.1"/>
    </source>
</evidence>
<dbReference type="GO" id="GO:0016887">
    <property type="term" value="F:ATP hydrolysis activity"/>
    <property type="evidence" value="ECO:0007669"/>
    <property type="project" value="InterPro"/>
</dbReference>
<dbReference type="PANTHER" id="PTHR42734">
    <property type="entry name" value="METAL TRANSPORT SYSTEM ATP-BINDING PROTEIN TM_0124-RELATED"/>
    <property type="match status" value="1"/>
</dbReference>
<dbReference type="Gene3D" id="3.40.50.300">
    <property type="entry name" value="P-loop containing nucleotide triphosphate hydrolases"/>
    <property type="match status" value="1"/>
</dbReference>
<dbReference type="SUPFAM" id="SSF52540">
    <property type="entry name" value="P-loop containing nucleoside triphosphate hydrolases"/>
    <property type="match status" value="1"/>
</dbReference>
<evidence type="ECO:0000259" key="5">
    <source>
        <dbReference type="PROSITE" id="PS50893"/>
    </source>
</evidence>
<evidence type="ECO:0000313" key="9">
    <source>
        <dbReference type="Proteomes" id="UP000243589"/>
    </source>
</evidence>
<keyword evidence="9" id="KW-1185">Reference proteome</keyword>
<evidence type="ECO:0000256" key="3">
    <source>
        <dbReference type="ARBA" id="ARBA00022741"/>
    </source>
</evidence>
<keyword evidence="6" id="KW-0378">Hydrolase</keyword>
<keyword evidence="3" id="KW-0547">Nucleotide-binding</keyword>
<reference evidence="7 8" key="2">
    <citation type="submission" date="2017-12" db="EMBL/GenBank/DDBJ databases">
        <title>Phylogenetic diversity of female urinary microbiome.</title>
        <authorList>
            <person name="Thomas-White K."/>
            <person name="Wolfe A.J."/>
        </authorList>
    </citation>
    <scope>NUCLEOTIDE SEQUENCE [LARGE SCALE GENOMIC DNA]</scope>
    <source>
        <strain evidence="7 8">UMB0426</strain>
    </source>
</reference>
<dbReference type="InterPro" id="IPR027417">
    <property type="entry name" value="P-loop_NTPase"/>
</dbReference>
<keyword evidence="4 6" id="KW-0067">ATP-binding</keyword>
<evidence type="ECO:0000256" key="4">
    <source>
        <dbReference type="ARBA" id="ARBA00022840"/>
    </source>
</evidence>
<dbReference type="GO" id="GO:0005524">
    <property type="term" value="F:ATP binding"/>
    <property type="evidence" value="ECO:0007669"/>
    <property type="project" value="UniProtKB-KW"/>
</dbReference>
<dbReference type="InterPro" id="IPR003439">
    <property type="entry name" value="ABC_transporter-like_ATP-bd"/>
</dbReference>
<accession>A0A150H8X3</accession>
<evidence type="ECO:0000256" key="1">
    <source>
        <dbReference type="ARBA" id="ARBA00005417"/>
    </source>
</evidence>
<dbReference type="Proteomes" id="UP000243589">
    <property type="component" value="Unassembled WGS sequence"/>
</dbReference>
<evidence type="ECO:0000313" key="6">
    <source>
        <dbReference type="EMBL" id="KXZ58298.1"/>
    </source>
</evidence>
<reference evidence="6 9" key="1">
    <citation type="submission" date="2016-01" db="EMBL/GenBank/DDBJ databases">
        <title>Use of Whole Genome Sequencing to ascertain that Brevibacterium massiliense (Roux, Raoult 2009) is a later heterotypic synonym of Brevibacterium ravenspurgense (Mages 2008).</title>
        <authorList>
            <person name="Bernier A.-M."/>
            <person name="Burdz T."/>
            <person name="Huynh C."/>
            <person name="Pachecho A.L."/>
            <person name="Wiebe D."/>
            <person name="Bonner C."/>
            <person name="Bernard K."/>
        </authorList>
    </citation>
    <scope>NUCLEOTIDE SEQUENCE [LARGE SCALE GENOMIC DNA]</scope>
    <source>
        <strain evidence="6 9">CCUG56047</strain>
    </source>
</reference>
<organism evidence="6 9">
    <name type="scientific">Brevibacterium ravenspurgense</name>
    <dbReference type="NCBI Taxonomy" id="479117"/>
    <lineage>
        <taxon>Bacteria</taxon>
        <taxon>Bacillati</taxon>
        <taxon>Actinomycetota</taxon>
        <taxon>Actinomycetes</taxon>
        <taxon>Micrococcales</taxon>
        <taxon>Brevibacteriaceae</taxon>
        <taxon>Brevibacterium</taxon>
    </lineage>
</organism>
<evidence type="ECO:0000313" key="8">
    <source>
        <dbReference type="Proteomes" id="UP000242755"/>
    </source>
</evidence>
<dbReference type="EMBL" id="PKGO01000001">
    <property type="protein sequence ID" value="PKY71282.1"/>
    <property type="molecule type" value="Genomic_DNA"/>
</dbReference>
<feature type="domain" description="ABC transporter" evidence="5">
    <location>
        <begin position="17"/>
        <end position="249"/>
    </location>
</feature>
<comment type="similarity">
    <text evidence="1">Belongs to the ABC transporter superfamily.</text>
</comment>
<dbReference type="AlphaFoldDB" id="A0A150H8X3"/>
<sequence length="262" mass="27832">MTNRAREAEPIAGAPALEARGLTAAYHDKLALDGVDLAAPVGEVLAIMGPNGAGKSTFLKAALGLLKPLAGTVQFFGGSLSQMRRHVGYMPQSADIDWDFPATVRDVVTMGLYGEVGLFGRINASRRQRVDEALNTMGIADLEGQQISELSGGQKQRTFMARILAQDPGLFLLDEPLAGIDASSEKVVLEVIRQLRASGKTVVVVHHDLTTVRDFCTRAAVLNKGHCVLSGPVDEVLVSREFSSVYGFGTIITAEGGPSGDR</sequence>
<dbReference type="EC" id="3.6.3.-" evidence="6"/>
<proteinExistence type="inferred from homology"/>
<dbReference type="InterPro" id="IPR050153">
    <property type="entry name" value="Metal_Ion_Import_ABC"/>
</dbReference>
<protein>
    <submittedName>
        <fullName evidence="6">High-affinity zinc uptake system ATP-binding protein ZnuC</fullName>
        <ecNumber evidence="6">3.6.3.-</ecNumber>
    </submittedName>
    <submittedName>
        <fullName evidence="7">Metal ABC transporter ATP-binding protein</fullName>
    </submittedName>
</protein>
<name>A0A150H8X3_9MICO</name>
<dbReference type="SMART" id="SM00382">
    <property type="entry name" value="AAA"/>
    <property type="match status" value="1"/>
</dbReference>
<keyword evidence="2" id="KW-0813">Transport</keyword>
<comment type="caution">
    <text evidence="6">The sequence shown here is derived from an EMBL/GenBank/DDBJ whole genome shotgun (WGS) entry which is preliminary data.</text>
</comment>
<dbReference type="RefSeq" id="WP_062021614.1">
    <property type="nucleotide sequence ID" value="NZ_JAKRCZ010000001.1"/>
</dbReference>
<gene>
    <name evidence="6" type="primary">znuC_4</name>
    <name evidence="6" type="ORF">Bravens_01341</name>
    <name evidence="7" type="ORF">CYJ40_01000</name>
</gene>
<dbReference type="STRING" id="1176165.GCA_001584405_01732"/>
<dbReference type="InterPro" id="IPR003593">
    <property type="entry name" value="AAA+_ATPase"/>
</dbReference>
<dbReference type="CDD" id="cd03235">
    <property type="entry name" value="ABC_Metallic_Cations"/>
    <property type="match status" value="1"/>
</dbReference>
<dbReference type="EMBL" id="LQQC01000010">
    <property type="protein sequence ID" value="KXZ58298.1"/>
    <property type="molecule type" value="Genomic_DNA"/>
</dbReference>
<dbReference type="PROSITE" id="PS50893">
    <property type="entry name" value="ABC_TRANSPORTER_2"/>
    <property type="match status" value="1"/>
</dbReference>
<evidence type="ECO:0000256" key="2">
    <source>
        <dbReference type="ARBA" id="ARBA00022448"/>
    </source>
</evidence>
<dbReference type="Pfam" id="PF00005">
    <property type="entry name" value="ABC_tran"/>
    <property type="match status" value="1"/>
</dbReference>
<dbReference type="PANTHER" id="PTHR42734:SF5">
    <property type="entry name" value="IRON TRANSPORT SYSTEM ATP-BINDING PROTEIN HI_0361-RELATED"/>
    <property type="match status" value="1"/>
</dbReference>
<dbReference type="Proteomes" id="UP000242755">
    <property type="component" value="Unassembled WGS sequence"/>
</dbReference>
<dbReference type="FunFam" id="3.40.50.300:FF:000134">
    <property type="entry name" value="Iron-enterobactin ABC transporter ATP-binding protein"/>
    <property type="match status" value="1"/>
</dbReference>